<name>A0A142IIK4_9CAUD</name>
<evidence type="ECO:0000313" key="2">
    <source>
        <dbReference type="Proteomes" id="UP000223976"/>
    </source>
</evidence>
<dbReference type="EMBL" id="KU726251">
    <property type="protein sequence ID" value="AMR59792.1"/>
    <property type="molecule type" value="Genomic_DNA"/>
</dbReference>
<protein>
    <recommendedName>
        <fullName evidence="3">Virion structural protein</fullName>
    </recommendedName>
</protein>
<proteinExistence type="predicted"/>
<dbReference type="Pfam" id="PF25613">
    <property type="entry name" value="DUF7941"/>
    <property type="match status" value="1"/>
</dbReference>
<dbReference type="InterPro" id="IPR057701">
    <property type="entry name" value="DUF7941"/>
</dbReference>
<reference evidence="1 2" key="1">
    <citation type="submission" date="2016-02" db="EMBL/GenBank/DDBJ databases">
        <title>Complete genome sequence of a polyvalent bacteriophage, SEGD1, simultaneously inhibiting both Salmonella enterica and Escherichia coli O157:H7.</title>
        <authorList>
            <person name="Fan J."/>
            <person name="Ma J."/>
        </authorList>
    </citation>
    <scope>NUCLEOTIDE SEQUENCE [LARGE SCALE GENOMIC DNA]</scope>
</reference>
<gene>
    <name evidence="1" type="ORF">SEGD1_145</name>
</gene>
<dbReference type="Proteomes" id="UP000223976">
    <property type="component" value="Segment"/>
</dbReference>
<sequence>MALYSLSQRQYLYDAINAENPDAVLPMGLDNAIIGTPKAITPTASGANTEIIIRGRQGRGYIGPQTFRYKRLSLNDLFKNMTPQVTAPNAYGWLNVESKRTAFAQNLNGRYGLNLVADDIPEQYVYLNVNNTMRINASCIQYTGSITFMSIRGKNSLEDLVVNDILSALNHPAAASTGKKYMGFLTYGEDFTDEVQVMASFKNGRMDVGSNFDLGYTSNLMATLVARGVPSFDPTNCTITRYKTSELATANKAYDNVLLITGIQNDPKVIGECMLHYNN</sequence>
<organism evidence="1 2">
    <name type="scientific">Enterobacteria phage SEGD1</name>
    <dbReference type="NCBI Taxonomy" id="1805456"/>
    <lineage>
        <taxon>Viruses</taxon>
        <taxon>Duplodnaviria</taxon>
        <taxon>Heunggongvirae</taxon>
        <taxon>Uroviricota</taxon>
        <taxon>Caudoviricetes</taxon>
        <taxon>Chimalliviridae</taxon>
        <taxon>Seoulvirus</taxon>
        <taxon>Seoulvirus SPN3US</taxon>
    </lineage>
</organism>
<evidence type="ECO:0000313" key="1">
    <source>
        <dbReference type="EMBL" id="AMR59792.1"/>
    </source>
</evidence>
<accession>A0A142IIK4</accession>
<evidence type="ECO:0008006" key="3">
    <source>
        <dbReference type="Google" id="ProtNLM"/>
    </source>
</evidence>